<reference evidence="1 2" key="1">
    <citation type="submission" date="2021-03" db="EMBL/GenBank/DDBJ databases">
        <authorList>
            <person name="Grouzdev D.S."/>
        </authorList>
    </citation>
    <scope>NUCLEOTIDE SEQUENCE [LARGE SCALE GENOMIC DNA]</scope>
    <source>
        <strain evidence="1 2">M50-1</strain>
    </source>
</reference>
<dbReference type="EMBL" id="SIJK02000055">
    <property type="protein sequence ID" value="MBP1468095.1"/>
    <property type="molecule type" value="Genomic_DNA"/>
</dbReference>
<gene>
    <name evidence="1" type="ORF">EYB53_020445</name>
</gene>
<sequence length="236" mass="25336">MPNPITNHPRGTRGAFVEYSLGPPPLIVPFQFNPLQLQRSRSLGFDAPGATSLDVKAGKLSGDQVRKLHQTQANLLDLQAEQQVTVQEESLSLEIRLDATDGIDEGNAVAARFGIAPQIAILEQMVTPREGTLLGEVLKKVAGVSKRFSYTSGPNPPLILFVWGSRWVLPVNINTMTITESEFNLALYPLRATVALTLTVIEGPNGASKGSLRTREALAAMGMASVVNVTDVIIPG</sequence>
<name>A0ABS4DF62_9CHLR</name>
<proteinExistence type="predicted"/>
<evidence type="ECO:0000313" key="1">
    <source>
        <dbReference type="EMBL" id="MBP1468095.1"/>
    </source>
</evidence>
<evidence type="ECO:0000313" key="2">
    <source>
        <dbReference type="Proteomes" id="UP001193081"/>
    </source>
</evidence>
<comment type="caution">
    <text evidence="1">The sequence shown here is derived from an EMBL/GenBank/DDBJ whole genome shotgun (WGS) entry which is preliminary data.</text>
</comment>
<keyword evidence="2" id="KW-1185">Reference proteome</keyword>
<dbReference type="RefSeq" id="WP_135480504.1">
    <property type="nucleotide sequence ID" value="NZ_SIJK02000055.1"/>
</dbReference>
<dbReference type="Proteomes" id="UP001193081">
    <property type="component" value="Unassembled WGS sequence"/>
</dbReference>
<protein>
    <submittedName>
        <fullName evidence="1">Uncharacterized protein</fullName>
    </submittedName>
</protein>
<accession>A0ABS4DF62</accession>
<organism evidence="1 2">
    <name type="scientific">Candidatus Chloroploca mongolica</name>
    <dbReference type="NCBI Taxonomy" id="2528176"/>
    <lineage>
        <taxon>Bacteria</taxon>
        <taxon>Bacillati</taxon>
        <taxon>Chloroflexota</taxon>
        <taxon>Chloroflexia</taxon>
        <taxon>Chloroflexales</taxon>
        <taxon>Chloroflexineae</taxon>
        <taxon>Oscillochloridaceae</taxon>
        <taxon>Candidatus Chloroploca</taxon>
    </lineage>
</organism>